<dbReference type="PROSITE" id="PS50893">
    <property type="entry name" value="ABC_TRANSPORTER_2"/>
    <property type="match status" value="1"/>
</dbReference>
<dbReference type="GO" id="GO:0005524">
    <property type="term" value="F:ATP binding"/>
    <property type="evidence" value="ECO:0007669"/>
    <property type="project" value="UniProtKB-KW"/>
</dbReference>
<keyword evidence="3 6" id="KW-0067">ATP-binding</keyword>
<sequence length="284" mass="30615">MNDTVGDRDLEGESMSLRMGRRTPTPAGPTRAAGRDTAGAHALTLDSVTRRYWRGGKDFHALEDVSMEVPQGHFLAVMGRSGSGKTTFLQCAAGLDQPTSGTVWIGDTDLSRLSEAALTRLRRDRIGFVFQSLNLVPSLTVGENTALPLLLRGMNPQDPAVRERALKVLDAVGLADRADDSPLRLSGGQQQRVAIARALVTDPAVIFADEPTGALDPVTAREVLQLLRRAVDVSGHTVVMVTHDPQAAAWTDEAIFIEAGRIVAREERPGPETVARRLAQLGER</sequence>
<keyword evidence="1" id="KW-0813">Transport</keyword>
<reference evidence="6 7" key="1">
    <citation type="journal article" date="2013" name="Genome Announc.">
        <title>Draft Genome Sequence of Streptomyces viridochromogenes Strain Tu57, Producer of Avilamycin.</title>
        <authorList>
            <person name="Gruning B.A."/>
            <person name="Erxleben A."/>
            <person name="Hahnlein A."/>
            <person name="Gunther S."/>
        </authorList>
    </citation>
    <scope>NUCLEOTIDE SEQUENCE [LARGE SCALE GENOMIC DNA]</scope>
    <source>
        <strain evidence="6 7">Tue57</strain>
    </source>
</reference>
<organism evidence="6 7">
    <name type="scientific">Streptomyces viridochromogenes Tue57</name>
    <dbReference type="NCBI Taxonomy" id="1160705"/>
    <lineage>
        <taxon>Bacteria</taxon>
        <taxon>Bacillati</taxon>
        <taxon>Actinomycetota</taxon>
        <taxon>Actinomycetes</taxon>
        <taxon>Kitasatosporales</taxon>
        <taxon>Streptomycetaceae</taxon>
        <taxon>Streptomyces</taxon>
    </lineage>
</organism>
<name>L8PA81_STRVR</name>
<evidence type="ECO:0000256" key="3">
    <source>
        <dbReference type="ARBA" id="ARBA00022840"/>
    </source>
</evidence>
<dbReference type="SUPFAM" id="SSF52540">
    <property type="entry name" value="P-loop containing nucleoside triphosphate hydrolases"/>
    <property type="match status" value="1"/>
</dbReference>
<feature type="region of interest" description="Disordered" evidence="4">
    <location>
        <begin position="1"/>
        <end position="39"/>
    </location>
</feature>
<gene>
    <name evidence="6" type="ORF">STVIR_5707</name>
</gene>
<dbReference type="InterPro" id="IPR017911">
    <property type="entry name" value="MacB-like_ATP-bd"/>
</dbReference>
<comment type="caution">
    <text evidence="6">The sequence shown here is derived from an EMBL/GenBank/DDBJ whole genome shotgun (WGS) entry which is preliminary data.</text>
</comment>
<evidence type="ECO:0000256" key="4">
    <source>
        <dbReference type="SAM" id="MobiDB-lite"/>
    </source>
</evidence>
<evidence type="ECO:0000313" key="6">
    <source>
        <dbReference type="EMBL" id="ELS53335.1"/>
    </source>
</evidence>
<dbReference type="InterPro" id="IPR017871">
    <property type="entry name" value="ABC_transporter-like_CS"/>
</dbReference>
<evidence type="ECO:0000259" key="5">
    <source>
        <dbReference type="PROSITE" id="PS50893"/>
    </source>
</evidence>
<keyword evidence="2" id="KW-0547">Nucleotide-binding</keyword>
<dbReference type="Proteomes" id="UP000011205">
    <property type="component" value="Unassembled WGS sequence"/>
</dbReference>
<dbReference type="EMBL" id="AMLP01000171">
    <property type="protein sequence ID" value="ELS53335.1"/>
    <property type="molecule type" value="Genomic_DNA"/>
</dbReference>
<dbReference type="SMART" id="SM00382">
    <property type="entry name" value="AAA"/>
    <property type="match status" value="1"/>
</dbReference>
<evidence type="ECO:0000313" key="7">
    <source>
        <dbReference type="Proteomes" id="UP000011205"/>
    </source>
</evidence>
<accession>L8PA81</accession>
<dbReference type="PANTHER" id="PTHR24220:SF685">
    <property type="entry name" value="ABC TRANSPORTER RELATED"/>
    <property type="match status" value="1"/>
</dbReference>
<dbReference type="PANTHER" id="PTHR24220">
    <property type="entry name" value="IMPORT ATP-BINDING PROTEIN"/>
    <property type="match status" value="1"/>
</dbReference>
<evidence type="ECO:0000256" key="2">
    <source>
        <dbReference type="ARBA" id="ARBA00022741"/>
    </source>
</evidence>
<feature type="domain" description="ABC transporter" evidence="5">
    <location>
        <begin position="43"/>
        <end position="284"/>
    </location>
</feature>
<dbReference type="InterPro" id="IPR027417">
    <property type="entry name" value="P-loop_NTPase"/>
</dbReference>
<dbReference type="InterPro" id="IPR003593">
    <property type="entry name" value="AAA+_ATPase"/>
</dbReference>
<dbReference type="PATRIC" id="fig|1160705.3.peg.5644"/>
<dbReference type="GO" id="GO:0022857">
    <property type="term" value="F:transmembrane transporter activity"/>
    <property type="evidence" value="ECO:0007669"/>
    <property type="project" value="TreeGrafter"/>
</dbReference>
<dbReference type="GO" id="GO:0098796">
    <property type="term" value="C:membrane protein complex"/>
    <property type="evidence" value="ECO:0007669"/>
    <property type="project" value="UniProtKB-ARBA"/>
</dbReference>
<dbReference type="InterPro" id="IPR015854">
    <property type="entry name" value="ABC_transpr_LolD-like"/>
</dbReference>
<dbReference type="FunFam" id="3.40.50.300:FF:000032">
    <property type="entry name" value="Export ABC transporter ATP-binding protein"/>
    <property type="match status" value="1"/>
</dbReference>
<protein>
    <submittedName>
        <fullName evidence="6">Putative ABC transporter ATP-binding protein</fullName>
    </submittedName>
</protein>
<dbReference type="InterPro" id="IPR003439">
    <property type="entry name" value="ABC_transporter-like_ATP-bd"/>
</dbReference>
<dbReference type="PROSITE" id="PS00211">
    <property type="entry name" value="ABC_TRANSPORTER_1"/>
    <property type="match status" value="1"/>
</dbReference>
<feature type="compositionally biased region" description="Basic and acidic residues" evidence="4">
    <location>
        <begin position="1"/>
        <end position="11"/>
    </location>
</feature>
<dbReference type="Pfam" id="PF00005">
    <property type="entry name" value="ABC_tran"/>
    <property type="match status" value="1"/>
</dbReference>
<dbReference type="GO" id="GO:0016887">
    <property type="term" value="F:ATP hydrolysis activity"/>
    <property type="evidence" value="ECO:0007669"/>
    <property type="project" value="InterPro"/>
</dbReference>
<evidence type="ECO:0000256" key="1">
    <source>
        <dbReference type="ARBA" id="ARBA00022448"/>
    </source>
</evidence>
<dbReference type="GO" id="GO:0005886">
    <property type="term" value="C:plasma membrane"/>
    <property type="evidence" value="ECO:0007669"/>
    <property type="project" value="TreeGrafter"/>
</dbReference>
<dbReference type="CDD" id="cd03255">
    <property type="entry name" value="ABC_MJ0796_LolCDE_FtsE"/>
    <property type="match status" value="1"/>
</dbReference>
<proteinExistence type="predicted"/>
<dbReference type="AlphaFoldDB" id="L8PA81"/>
<dbReference type="Gene3D" id="3.40.50.300">
    <property type="entry name" value="P-loop containing nucleotide triphosphate hydrolases"/>
    <property type="match status" value="1"/>
</dbReference>